<name>A0A449B634_9BACT</name>
<keyword evidence="2" id="KW-1185">Reference proteome</keyword>
<dbReference type="KEGG" id="mcou:NCTC10179_00238"/>
<evidence type="ECO:0000313" key="1">
    <source>
        <dbReference type="EMBL" id="VEU76073.1"/>
    </source>
</evidence>
<dbReference type="AlphaFoldDB" id="A0A449B634"/>
<sequence length="376" mass="45597">MISASVKSATRIIEQPSEGFLKTTDFQKIRIQDGIQLHKEENIHGNLTLPAIDHLTKFMLGENIISAFWLSWCGSYSKYLDWKEIKYLKNYYQLINEITGLDDQSIINACKLVSFDICSYWTTDVYKPIEEINPDAETIENIRTIVQRNIKFFHEFGPILSTEFPVEDKNEEVNIFGEIDYVTYDTLWIIKPFKNSFRKERRLELLMYYIMGWHSEMEMFKKINKIGYYNPRKNIVYTMDIHRIDPELIKWVSEFVLKYPKEKIHEHLSKYKELSKIKQRKEDYSELNVYDPEERKDEEFELAMRIYEKMKKAIIQDWIFNSEYDEQWKNFMDEDFNFDMNIARKEENRQTTRLIFRPWKWLTNKLKKKTEIKLLE</sequence>
<dbReference type="EMBL" id="LR215039">
    <property type="protein sequence ID" value="VEU76073.1"/>
    <property type="molecule type" value="Genomic_DNA"/>
</dbReference>
<reference evidence="1 2" key="1">
    <citation type="submission" date="2019-01" db="EMBL/GenBank/DDBJ databases">
        <authorList>
            <consortium name="Pathogen Informatics"/>
        </authorList>
    </citation>
    <scope>NUCLEOTIDE SEQUENCE [LARGE SCALE GENOMIC DNA]</scope>
    <source>
        <strain evidence="1 2">NCTC10179</strain>
    </source>
</reference>
<gene>
    <name evidence="1" type="ORF">NCTC10179_00238</name>
</gene>
<evidence type="ECO:0000313" key="2">
    <source>
        <dbReference type="Proteomes" id="UP000289497"/>
    </source>
</evidence>
<dbReference type="Proteomes" id="UP000289497">
    <property type="component" value="Chromosome"/>
</dbReference>
<dbReference type="RefSeq" id="WP_051616936.1">
    <property type="nucleotide sequence ID" value="NZ_LR215039.1"/>
</dbReference>
<organism evidence="1 2">
    <name type="scientific">Mycoplasmopsis columboralis</name>
    <dbReference type="NCBI Taxonomy" id="171282"/>
    <lineage>
        <taxon>Bacteria</taxon>
        <taxon>Bacillati</taxon>
        <taxon>Mycoplasmatota</taxon>
        <taxon>Mycoplasmoidales</taxon>
        <taxon>Metamycoplasmataceae</taxon>
        <taxon>Mycoplasmopsis</taxon>
    </lineage>
</organism>
<dbReference type="OrthoDB" id="2296273at2"/>
<proteinExistence type="predicted"/>
<accession>A0A449B634</accession>
<protein>
    <submittedName>
        <fullName evidence="1">Uncharacterized protein</fullName>
    </submittedName>
</protein>